<feature type="region of interest" description="Disordered" evidence="1">
    <location>
        <begin position="426"/>
        <end position="469"/>
    </location>
</feature>
<feature type="region of interest" description="Disordered" evidence="1">
    <location>
        <begin position="306"/>
        <end position="353"/>
    </location>
</feature>
<keyword evidence="3" id="KW-0732">Signal</keyword>
<dbReference type="Pfam" id="PF02469">
    <property type="entry name" value="Fasciclin"/>
    <property type="match status" value="2"/>
</dbReference>
<feature type="transmembrane region" description="Helical" evidence="2">
    <location>
        <begin position="359"/>
        <end position="382"/>
    </location>
</feature>
<feature type="chain" id="PRO_5034334723" description="FAS1 domain-containing protein" evidence="3">
    <location>
        <begin position="16"/>
        <end position="469"/>
    </location>
</feature>
<feature type="signal peptide" evidence="3">
    <location>
        <begin position="1"/>
        <end position="15"/>
    </location>
</feature>
<feature type="compositionally biased region" description="Low complexity" evidence="1">
    <location>
        <begin position="306"/>
        <end position="343"/>
    </location>
</feature>
<proteinExistence type="predicted"/>
<organism evidence="5 6">
    <name type="scientific">Cadophora malorum</name>
    <dbReference type="NCBI Taxonomy" id="108018"/>
    <lineage>
        <taxon>Eukaryota</taxon>
        <taxon>Fungi</taxon>
        <taxon>Dikarya</taxon>
        <taxon>Ascomycota</taxon>
        <taxon>Pezizomycotina</taxon>
        <taxon>Leotiomycetes</taxon>
        <taxon>Helotiales</taxon>
        <taxon>Ploettnerulaceae</taxon>
        <taxon>Cadophora</taxon>
    </lineage>
</organism>
<dbReference type="PROSITE" id="PS50213">
    <property type="entry name" value="FAS1"/>
    <property type="match status" value="1"/>
</dbReference>
<feature type="domain" description="FAS1" evidence="4">
    <location>
        <begin position="15"/>
        <end position="300"/>
    </location>
</feature>
<dbReference type="GO" id="GO:0016236">
    <property type="term" value="P:macroautophagy"/>
    <property type="evidence" value="ECO:0007669"/>
    <property type="project" value="TreeGrafter"/>
</dbReference>
<keyword evidence="6" id="KW-1185">Reference proteome</keyword>
<dbReference type="Proteomes" id="UP000664132">
    <property type="component" value="Unassembled WGS sequence"/>
</dbReference>
<evidence type="ECO:0000313" key="5">
    <source>
        <dbReference type="EMBL" id="KAG4421305.1"/>
    </source>
</evidence>
<dbReference type="PANTHER" id="PTHR10900">
    <property type="entry name" value="PERIOSTIN-RELATED"/>
    <property type="match status" value="1"/>
</dbReference>
<reference evidence="5" key="1">
    <citation type="submission" date="2021-02" db="EMBL/GenBank/DDBJ databases">
        <title>Genome sequence Cadophora malorum strain M34.</title>
        <authorList>
            <person name="Stefanovic E."/>
            <person name="Vu D."/>
            <person name="Scully C."/>
            <person name="Dijksterhuis J."/>
            <person name="Roader J."/>
            <person name="Houbraken J."/>
        </authorList>
    </citation>
    <scope>NUCLEOTIDE SEQUENCE</scope>
    <source>
        <strain evidence="5">M34</strain>
    </source>
</reference>
<protein>
    <recommendedName>
        <fullName evidence="4">FAS1 domain-containing protein</fullName>
    </recommendedName>
</protein>
<dbReference type="SUPFAM" id="SSF82153">
    <property type="entry name" value="FAS1 domain"/>
    <property type="match status" value="2"/>
</dbReference>
<dbReference type="InterPro" id="IPR000782">
    <property type="entry name" value="FAS1_domain"/>
</dbReference>
<dbReference type="Gene3D" id="2.30.180.10">
    <property type="entry name" value="FAS1 domain"/>
    <property type="match status" value="2"/>
</dbReference>
<evidence type="ECO:0000259" key="4">
    <source>
        <dbReference type="PROSITE" id="PS50213"/>
    </source>
</evidence>
<dbReference type="InterPro" id="IPR036378">
    <property type="entry name" value="FAS1_dom_sf"/>
</dbReference>
<dbReference type="SMART" id="SM00554">
    <property type="entry name" value="FAS1"/>
    <property type="match status" value="2"/>
</dbReference>
<dbReference type="PANTHER" id="PTHR10900:SF77">
    <property type="entry name" value="FI19380P1"/>
    <property type="match status" value="1"/>
</dbReference>
<evidence type="ECO:0000256" key="3">
    <source>
        <dbReference type="SAM" id="SignalP"/>
    </source>
</evidence>
<dbReference type="InterPro" id="IPR050904">
    <property type="entry name" value="Adhesion/Biosynth-related"/>
</dbReference>
<sequence>MRFIWLATLVPSSLAITLLQVLETTPELSTLYSYVNGSANATSFIANSNNFTFFAPSNDAISALIQSKGNATLNEDLLLASLQYGMVKGGYPSLSFTNNSQFASTNLASPKYANVTGGQTVELIIDDIGNPQVVSGNKVSAGVGDELICTGGIVHVIDNFLSIPIQAVSQVSAAKMQYFVSILNTAGYLNAANVAYVDGIMNIPDVTYFIPNSAKALEKATLQAANSTAEEMKAVFQYHVVPGFVGYSSVLKDGGRLKTQEGSSLTITVQDGDMYVNSAKVIATDYIVANGVIHVIDDLLDRFNNSPPEKASPTSTSSSSLPSATTDTRSSASASSPSSSDSAQTNGSGSGGLSSTTKIAIGVGAGAGSLLVLAVIAGCFICRRKQKTRRMIMTPNRDSAPSPMESFYVQGGTIHKKDDGFATEYKVAPSDRVSRQSSNAGSGPGGPVIPPRSPGRTVQRGRGAEDSFF</sequence>
<dbReference type="EMBL" id="JAFJYH010000068">
    <property type="protein sequence ID" value="KAG4421305.1"/>
    <property type="molecule type" value="Genomic_DNA"/>
</dbReference>
<keyword evidence="2" id="KW-0812">Transmembrane</keyword>
<name>A0A8H7TGN2_9HELO</name>
<dbReference type="AlphaFoldDB" id="A0A8H7TGN2"/>
<gene>
    <name evidence="5" type="ORF">IFR04_005607</name>
</gene>
<comment type="caution">
    <text evidence="5">The sequence shown here is derived from an EMBL/GenBank/DDBJ whole genome shotgun (WGS) entry which is preliminary data.</text>
</comment>
<evidence type="ECO:0000256" key="2">
    <source>
        <dbReference type="SAM" id="Phobius"/>
    </source>
</evidence>
<evidence type="ECO:0000313" key="6">
    <source>
        <dbReference type="Proteomes" id="UP000664132"/>
    </source>
</evidence>
<dbReference type="OrthoDB" id="286301at2759"/>
<keyword evidence="2" id="KW-1133">Transmembrane helix</keyword>
<keyword evidence="2" id="KW-0472">Membrane</keyword>
<dbReference type="GO" id="GO:0000329">
    <property type="term" value="C:fungal-type vacuole membrane"/>
    <property type="evidence" value="ECO:0007669"/>
    <property type="project" value="TreeGrafter"/>
</dbReference>
<accession>A0A8H7TGN2</accession>
<evidence type="ECO:0000256" key="1">
    <source>
        <dbReference type="SAM" id="MobiDB-lite"/>
    </source>
</evidence>